<feature type="transmembrane region" description="Helical" evidence="2">
    <location>
        <begin position="202"/>
        <end position="224"/>
    </location>
</feature>
<name>E3LJW3_CAERE</name>
<evidence type="ECO:0000259" key="3">
    <source>
        <dbReference type="Pfam" id="PF10328"/>
    </source>
</evidence>
<feature type="transmembrane region" description="Helical" evidence="2">
    <location>
        <begin position="83"/>
        <end position="103"/>
    </location>
</feature>
<dbReference type="EMBL" id="DS268410">
    <property type="protein sequence ID" value="EFO99932.1"/>
    <property type="molecule type" value="Genomic_DNA"/>
</dbReference>
<dbReference type="SUPFAM" id="SSF81321">
    <property type="entry name" value="Family A G protein-coupled receptor-like"/>
    <property type="match status" value="1"/>
</dbReference>
<proteinExistence type="predicted"/>
<reference evidence="4" key="1">
    <citation type="submission" date="2007-07" db="EMBL/GenBank/DDBJ databases">
        <title>PCAP assembly of the Caenorhabditis remanei genome.</title>
        <authorList>
            <consortium name="The Caenorhabditis remanei Sequencing Consortium"/>
            <person name="Wilson R.K."/>
        </authorList>
    </citation>
    <scope>NUCLEOTIDE SEQUENCE [LARGE SCALE GENOMIC DNA]</scope>
    <source>
        <strain evidence="4">PB4641</strain>
    </source>
</reference>
<dbReference type="AlphaFoldDB" id="E3LJW3"/>
<evidence type="ECO:0000256" key="2">
    <source>
        <dbReference type="SAM" id="Phobius"/>
    </source>
</evidence>
<evidence type="ECO:0000256" key="1">
    <source>
        <dbReference type="SAM" id="MobiDB-lite"/>
    </source>
</evidence>
<dbReference type="HOGENOM" id="CLU_072408_0_0_1"/>
<evidence type="ECO:0000313" key="5">
    <source>
        <dbReference type="Proteomes" id="UP000008281"/>
    </source>
</evidence>
<feature type="transmembrane region" description="Helical" evidence="2">
    <location>
        <begin position="180"/>
        <end position="196"/>
    </location>
</feature>
<keyword evidence="2" id="KW-0472">Membrane</keyword>
<accession>E3LJW3</accession>
<dbReference type="Pfam" id="PF10328">
    <property type="entry name" value="7TM_GPCR_Srx"/>
    <property type="match status" value="1"/>
</dbReference>
<feature type="transmembrane region" description="Helical" evidence="2">
    <location>
        <begin position="244"/>
        <end position="262"/>
    </location>
</feature>
<feature type="transmembrane region" description="Helical" evidence="2">
    <location>
        <begin position="42"/>
        <end position="62"/>
    </location>
</feature>
<feature type="transmembrane region" description="Helical" evidence="2">
    <location>
        <begin position="143"/>
        <end position="160"/>
    </location>
</feature>
<dbReference type="OMA" id="VKHLAYG"/>
<keyword evidence="5" id="KW-1185">Reference proteome</keyword>
<gene>
    <name evidence="4" type="primary">Cre-srx-77</name>
    <name evidence="4" type="ORF">CRE_18913</name>
</gene>
<feature type="compositionally biased region" description="Polar residues" evidence="1">
    <location>
        <begin position="317"/>
        <end position="335"/>
    </location>
</feature>
<dbReference type="OrthoDB" id="5845782at2759"/>
<keyword evidence="2" id="KW-0812">Transmembrane</keyword>
<feature type="domain" description="7TM GPCR serpentine receptor class x (Srx)" evidence="3">
    <location>
        <begin position="44"/>
        <end position="299"/>
    </location>
</feature>
<protein>
    <submittedName>
        <fullName evidence="4">CRE-SRX-77 protein</fullName>
    </submittedName>
</protein>
<dbReference type="CTD" id="9839108"/>
<dbReference type="KEGG" id="crq:GCK72_019293"/>
<feature type="transmembrane region" description="Helical" evidence="2">
    <location>
        <begin position="282"/>
        <end position="299"/>
    </location>
</feature>
<dbReference type="Proteomes" id="UP000008281">
    <property type="component" value="Unassembled WGS sequence"/>
</dbReference>
<evidence type="ECO:0000313" key="4">
    <source>
        <dbReference type="EMBL" id="EFO99932.1"/>
    </source>
</evidence>
<dbReference type="InParanoid" id="E3LJW3"/>
<dbReference type="PANTHER" id="PTHR23013">
    <property type="entry name" value="SERPENTINE RECEPTOR"/>
    <property type="match status" value="1"/>
</dbReference>
<dbReference type="PANTHER" id="PTHR23013:SF14">
    <property type="entry name" value="7TM GPCR SERPENTINE RECEPTOR CLASS X (SRX) DOMAIN-CONTAINING PROTEIN"/>
    <property type="match status" value="1"/>
</dbReference>
<dbReference type="GeneID" id="9839108"/>
<feature type="region of interest" description="Disordered" evidence="1">
    <location>
        <begin position="313"/>
        <end position="335"/>
    </location>
</feature>
<sequence length="335" mass="38656">MEMGVIEIKNTFLSGILSAMNSSTSDTYTISDWPNAVATGMMVVNTIIGLFFNCLIISSFITDNKQKTSFNLICVFRAINNNLIVLIMAMIYIPATVIGYSIYPKMFETVLLTTALNLKVYNEFQSIYLSINRFFAIYFPLKYNLLFGIKATLAFHIIYYLDRVRNLTFENIGRYEKSQFMLYAVKHLAYGGVFVIPDEIFIWAVVLLIFPFFINAFTFARFYYLKSKTSHSSESFKNAKKNMALFFQTVIQDSLFSISVTFTMKMNTLIDHRFYTFFSQTFLWQSIHVIDGFIMLLFNERLSMKKMKRISPHENSLKQTSTAAVGGQNQLTTVH</sequence>
<organism evidence="5">
    <name type="scientific">Caenorhabditis remanei</name>
    <name type="common">Caenorhabditis vulgaris</name>
    <dbReference type="NCBI Taxonomy" id="31234"/>
    <lineage>
        <taxon>Eukaryota</taxon>
        <taxon>Metazoa</taxon>
        <taxon>Ecdysozoa</taxon>
        <taxon>Nematoda</taxon>
        <taxon>Chromadorea</taxon>
        <taxon>Rhabditida</taxon>
        <taxon>Rhabditina</taxon>
        <taxon>Rhabditomorpha</taxon>
        <taxon>Rhabditoidea</taxon>
        <taxon>Rhabditidae</taxon>
        <taxon>Peloderinae</taxon>
        <taxon>Caenorhabditis</taxon>
    </lineage>
</organism>
<dbReference type="RefSeq" id="XP_003115445.2">
    <property type="nucleotide sequence ID" value="XM_003115397.2"/>
</dbReference>
<dbReference type="eggNOG" id="ENOG502TGH5">
    <property type="taxonomic scope" value="Eukaryota"/>
</dbReference>
<dbReference type="InterPro" id="IPR019430">
    <property type="entry name" value="7TM_GPCR_serpentine_rcpt_Srx"/>
</dbReference>
<keyword evidence="2" id="KW-1133">Transmembrane helix</keyword>
<dbReference type="FunCoup" id="E3LJW3">
    <property type="interactions" value="9"/>
</dbReference>